<dbReference type="InterPro" id="IPR011001">
    <property type="entry name" value="Saposin-like"/>
</dbReference>
<dbReference type="GO" id="GO:0005576">
    <property type="term" value="C:extracellular region"/>
    <property type="evidence" value="ECO:0007669"/>
    <property type="project" value="UniProtKB-SubCell"/>
</dbReference>
<proteinExistence type="predicted"/>
<evidence type="ECO:0000256" key="10">
    <source>
        <dbReference type="ARBA" id="ARBA00037221"/>
    </source>
</evidence>
<keyword evidence="8" id="KW-1015">Disulfide bond</keyword>
<organism evidence="15 16">
    <name type="scientific">Malus domestica</name>
    <name type="common">Apple</name>
    <name type="synonym">Pyrus malus</name>
    <dbReference type="NCBI Taxonomy" id="3750"/>
    <lineage>
        <taxon>Eukaryota</taxon>
        <taxon>Viridiplantae</taxon>
        <taxon>Streptophyta</taxon>
        <taxon>Embryophyta</taxon>
        <taxon>Tracheophyta</taxon>
        <taxon>Spermatophyta</taxon>
        <taxon>Magnoliopsida</taxon>
        <taxon>eudicotyledons</taxon>
        <taxon>Gunneridae</taxon>
        <taxon>Pentapetalae</taxon>
        <taxon>rosids</taxon>
        <taxon>fabids</taxon>
        <taxon>Rosales</taxon>
        <taxon>Rosaceae</taxon>
        <taxon>Amygdaloideae</taxon>
        <taxon>Maleae</taxon>
        <taxon>Malus</taxon>
    </lineage>
</organism>
<name>A0A498IKI8_MALDO</name>
<comment type="subcellular location">
    <subcellularLocation>
        <location evidence="1">Secreted</location>
        <location evidence="1">Extracellular space</location>
    </subcellularLocation>
</comment>
<dbReference type="EMBL" id="RDQH01000338">
    <property type="protein sequence ID" value="RXH81971.1"/>
    <property type="molecule type" value="Genomic_DNA"/>
</dbReference>
<sequence length="296" mass="33505">MGNWVAGCIKQRSKANDHSRPFNAPPNAQPQQRKKGGIPRHQVFHFFPSLSSQSQVNIYLSISDCTMDMRVGVLFLFVLAASWACDARQLTNLDLSVSKSDHQWETQTFQVEEVVGNDNVCTLCEEFADQALDYLNENKTQTEIIEYLHQTCHQLRSFNQQCVTLVDYYAPLFFLEATSLQPSEFCRKVNLCQQVALFSSQFKEDSCGLCHRAVSEVLVKLKDPDTQLEIIELLLKACNSVENYTKKCKRLVFEYGPLILTNAEQFLETTDICTALHACNSNKASITEHISNLSAS</sequence>
<evidence type="ECO:0000256" key="9">
    <source>
        <dbReference type="ARBA" id="ARBA00023180"/>
    </source>
</evidence>
<evidence type="ECO:0000256" key="11">
    <source>
        <dbReference type="ARBA" id="ARBA00041094"/>
    </source>
</evidence>
<dbReference type="InterPro" id="IPR008138">
    <property type="entry name" value="SapB_2"/>
</dbReference>
<feature type="region of interest" description="Disordered" evidence="13">
    <location>
        <begin position="13"/>
        <end position="35"/>
    </location>
</feature>
<evidence type="ECO:0000256" key="13">
    <source>
        <dbReference type="SAM" id="MobiDB-lite"/>
    </source>
</evidence>
<evidence type="ECO:0000256" key="12">
    <source>
        <dbReference type="ARBA" id="ARBA00041785"/>
    </source>
</evidence>
<feature type="domain" description="Saposin B-type" evidence="14">
    <location>
        <begin position="117"/>
        <end position="196"/>
    </location>
</feature>
<dbReference type="FunFam" id="1.10.225.10:FF:000008">
    <property type="entry name" value="Pulmonary surfactant-associated protein B"/>
    <property type="match status" value="2"/>
</dbReference>
<evidence type="ECO:0000313" key="16">
    <source>
        <dbReference type="Proteomes" id="UP000290289"/>
    </source>
</evidence>
<dbReference type="Gene3D" id="1.10.225.10">
    <property type="entry name" value="Saposin-like"/>
    <property type="match status" value="2"/>
</dbReference>
<dbReference type="InterPro" id="IPR051428">
    <property type="entry name" value="Sphingo_Act-Surfact_Prot"/>
</dbReference>
<accession>A0A498IKI8</accession>
<dbReference type="Proteomes" id="UP000290289">
    <property type="component" value="Chromosome 12"/>
</dbReference>
<dbReference type="Pfam" id="PF03489">
    <property type="entry name" value="SapB_2"/>
    <property type="match status" value="2"/>
</dbReference>
<keyword evidence="16" id="KW-1185">Reference proteome</keyword>
<keyword evidence="5" id="KW-0677">Repeat</keyword>
<dbReference type="InterPro" id="IPR008139">
    <property type="entry name" value="SaposinB_dom"/>
</dbReference>
<keyword evidence="7" id="KW-0865">Zymogen</keyword>
<dbReference type="Pfam" id="PF05184">
    <property type="entry name" value="SapB_1"/>
    <property type="match status" value="2"/>
</dbReference>
<dbReference type="GO" id="GO:0004190">
    <property type="term" value="F:aspartic-type endopeptidase activity"/>
    <property type="evidence" value="ECO:0007669"/>
    <property type="project" value="UniProtKB-KW"/>
</dbReference>
<evidence type="ECO:0000256" key="3">
    <source>
        <dbReference type="ARBA" id="ARBA00022670"/>
    </source>
</evidence>
<keyword evidence="9" id="KW-0325">Glycoprotein</keyword>
<dbReference type="PANTHER" id="PTHR11480">
    <property type="entry name" value="SAPOSIN-RELATED"/>
    <property type="match status" value="1"/>
</dbReference>
<keyword evidence="6" id="KW-0064">Aspartyl protease</keyword>
<keyword evidence="3" id="KW-0645">Protease</keyword>
<gene>
    <name evidence="15" type="ORF">DVH24_036312</name>
</gene>
<evidence type="ECO:0000256" key="8">
    <source>
        <dbReference type="ARBA" id="ARBA00023157"/>
    </source>
</evidence>
<evidence type="ECO:0000256" key="1">
    <source>
        <dbReference type="ARBA" id="ARBA00004239"/>
    </source>
</evidence>
<evidence type="ECO:0000256" key="7">
    <source>
        <dbReference type="ARBA" id="ARBA00023145"/>
    </source>
</evidence>
<keyword evidence="2" id="KW-0964">Secreted</keyword>
<dbReference type="SUPFAM" id="SSF47862">
    <property type="entry name" value="Saposin"/>
    <property type="match status" value="2"/>
</dbReference>
<evidence type="ECO:0000256" key="6">
    <source>
        <dbReference type="ARBA" id="ARBA00022750"/>
    </source>
</evidence>
<reference evidence="15 16" key="1">
    <citation type="submission" date="2018-10" db="EMBL/GenBank/DDBJ databases">
        <title>A high-quality apple genome assembly.</title>
        <authorList>
            <person name="Hu J."/>
        </authorList>
    </citation>
    <scope>NUCLEOTIDE SEQUENCE [LARGE SCALE GENOMIC DNA]</scope>
    <source>
        <strain evidence="16">cv. HFTH1</strain>
        <tissue evidence="15">Young leaf</tissue>
    </source>
</reference>
<keyword evidence="6" id="KW-0378">Hydrolase</keyword>
<dbReference type="PROSITE" id="PS50015">
    <property type="entry name" value="SAP_B"/>
    <property type="match status" value="2"/>
</dbReference>
<evidence type="ECO:0000256" key="2">
    <source>
        <dbReference type="ARBA" id="ARBA00022525"/>
    </source>
</evidence>
<evidence type="ECO:0000313" key="15">
    <source>
        <dbReference type="EMBL" id="RXH81971.1"/>
    </source>
</evidence>
<comment type="function">
    <text evidence="10">Pulmonary surfactant-associated proteins promote alveolar stability by lowering the surface tension at the air-liquid interface in the peripheral air spaces. SP-B increases the collapse pressure of palmitic acid to nearly 70 millinewtons per meter.</text>
</comment>
<feature type="domain" description="Saposin B-type" evidence="14">
    <location>
        <begin position="203"/>
        <end position="283"/>
    </location>
</feature>
<dbReference type="SMART" id="SM00741">
    <property type="entry name" value="SapB"/>
    <property type="match status" value="2"/>
</dbReference>
<evidence type="ECO:0000256" key="4">
    <source>
        <dbReference type="ARBA" id="ARBA00022729"/>
    </source>
</evidence>
<dbReference type="STRING" id="3750.A0A498IKI8"/>
<dbReference type="GO" id="GO:0006629">
    <property type="term" value="P:lipid metabolic process"/>
    <property type="evidence" value="ECO:0007669"/>
    <property type="project" value="InterPro"/>
</dbReference>
<dbReference type="PANTHER" id="PTHR11480:SF3">
    <property type="entry name" value="BCDNA.GH08312"/>
    <property type="match status" value="1"/>
</dbReference>
<evidence type="ECO:0000256" key="5">
    <source>
        <dbReference type="ARBA" id="ARBA00022737"/>
    </source>
</evidence>
<dbReference type="AlphaFoldDB" id="A0A498IKI8"/>
<dbReference type="GO" id="GO:0006508">
    <property type="term" value="P:proteolysis"/>
    <property type="evidence" value="ECO:0007669"/>
    <property type="project" value="UniProtKB-KW"/>
</dbReference>
<evidence type="ECO:0000259" key="14">
    <source>
        <dbReference type="PROSITE" id="PS50015"/>
    </source>
</evidence>
<keyword evidence="4" id="KW-0732">Signal</keyword>
<comment type="caution">
    <text evidence="15">The sequence shown here is derived from an EMBL/GenBank/DDBJ whole genome shotgun (WGS) entry which is preliminary data.</text>
</comment>
<dbReference type="InterPro" id="IPR007856">
    <property type="entry name" value="SapB_1"/>
</dbReference>
<protein>
    <recommendedName>
        <fullName evidence="11">Pulmonary surfactant-associated protein B</fullName>
    </recommendedName>
    <alternativeName>
        <fullName evidence="12">Pulmonary surfactant-associated proteolipid SPL(Phe)</fullName>
    </alternativeName>
</protein>